<proteinExistence type="inferred from homology"/>
<reference evidence="18 19" key="1">
    <citation type="journal article" date="2022" name="Nat. Ecol. Evol.">
        <title>A masculinizing supergene underlies an exaggerated male reproductive morph in a spider.</title>
        <authorList>
            <person name="Hendrickx F."/>
            <person name="De Corte Z."/>
            <person name="Sonet G."/>
            <person name="Van Belleghem S.M."/>
            <person name="Kostlbacher S."/>
            <person name="Vangestel C."/>
        </authorList>
    </citation>
    <scope>NUCLEOTIDE SEQUENCE [LARGE SCALE GENOMIC DNA]</scope>
    <source>
        <strain evidence="18">W744_W776</strain>
    </source>
</reference>
<evidence type="ECO:0000313" key="18">
    <source>
        <dbReference type="EMBL" id="KAG8199580.1"/>
    </source>
</evidence>
<comment type="subcellular location">
    <subcellularLocation>
        <location evidence="2">Secreted</location>
    </subcellularLocation>
    <subcellularLocation>
        <location evidence="1">Target cell membrane</location>
    </subcellularLocation>
</comment>
<feature type="domain" description="SOCS box" evidence="17">
    <location>
        <begin position="232"/>
        <end position="275"/>
    </location>
</feature>
<accession>A0AAV6VTZ1</accession>
<dbReference type="PANTHER" id="PTHR24198:SF165">
    <property type="entry name" value="ANKYRIN REPEAT-CONTAINING PROTEIN-RELATED"/>
    <property type="match status" value="1"/>
</dbReference>
<keyword evidence="6" id="KW-0800">Toxin</keyword>
<dbReference type="SUPFAM" id="SSF48403">
    <property type="entry name" value="Ankyrin repeat"/>
    <property type="match status" value="1"/>
</dbReference>
<keyword evidence="9" id="KW-0638">Presynaptic neurotoxin</keyword>
<organism evidence="18 19">
    <name type="scientific">Oedothorax gibbosus</name>
    <dbReference type="NCBI Taxonomy" id="931172"/>
    <lineage>
        <taxon>Eukaryota</taxon>
        <taxon>Metazoa</taxon>
        <taxon>Ecdysozoa</taxon>
        <taxon>Arthropoda</taxon>
        <taxon>Chelicerata</taxon>
        <taxon>Arachnida</taxon>
        <taxon>Araneae</taxon>
        <taxon>Araneomorphae</taxon>
        <taxon>Entelegynae</taxon>
        <taxon>Araneoidea</taxon>
        <taxon>Linyphiidae</taxon>
        <taxon>Erigoninae</taxon>
        <taxon>Oedothorax</taxon>
    </lineage>
</organism>
<evidence type="ECO:0000313" key="19">
    <source>
        <dbReference type="Proteomes" id="UP000827092"/>
    </source>
</evidence>
<evidence type="ECO:0000256" key="11">
    <source>
        <dbReference type="ARBA" id="ARBA00023136"/>
    </source>
</evidence>
<keyword evidence="8" id="KW-0677">Repeat</keyword>
<comment type="similarity">
    <text evidence="13">Belongs to the cationic peptide 01 (latrotoxin) family. 03 (alpha-latrotoxin) subfamily.</text>
</comment>
<evidence type="ECO:0000256" key="13">
    <source>
        <dbReference type="ARBA" id="ARBA00049657"/>
    </source>
</evidence>
<dbReference type="GO" id="GO:0005576">
    <property type="term" value="C:extracellular region"/>
    <property type="evidence" value="ECO:0007669"/>
    <property type="project" value="UniProtKB-SubCell"/>
</dbReference>
<feature type="repeat" description="ANK" evidence="16">
    <location>
        <begin position="104"/>
        <end position="136"/>
    </location>
</feature>
<evidence type="ECO:0000256" key="7">
    <source>
        <dbReference type="ARBA" id="ARBA00022699"/>
    </source>
</evidence>
<keyword evidence="4" id="KW-0964">Secreted</keyword>
<evidence type="ECO:0000256" key="6">
    <source>
        <dbReference type="ARBA" id="ARBA00022656"/>
    </source>
</evidence>
<dbReference type="SMART" id="SM00248">
    <property type="entry name" value="ANK"/>
    <property type="match status" value="5"/>
</dbReference>
<keyword evidence="10 16" id="KW-0040">ANK repeat</keyword>
<keyword evidence="7" id="KW-0528">Neurotoxin</keyword>
<dbReference type="InterPro" id="IPR002110">
    <property type="entry name" value="Ankyrin_rpt"/>
</dbReference>
<evidence type="ECO:0000256" key="10">
    <source>
        <dbReference type="ARBA" id="ARBA00023043"/>
    </source>
</evidence>
<keyword evidence="11" id="KW-0472">Membrane</keyword>
<sequence length="276" mass="31843">MHFNPAELHMAIIYKNLEAVEYIVKSGGNLDRLWRGSSPVSCALYTKTYNILEYLVKHGANVNIRTVDYKMEPPLFAACRLSKLNAVNILLQSTTVDIDQKDFFNRTPLWAAARYSNYEMVELLLNRGADIRSAQDFIECPLIQSVLMLQRNFNSTIPGLLIRRGCILDYKNHEGTPLYFSVKFRNKGLFRLLVRAGCRVKNENWLSLDELPLCWKLDEPFCEWICSLHNNPRSLLQLSSCAIRNRLVESHKNLFPCHVKELPIPSTLKKLLLLED</sequence>
<dbReference type="PROSITE" id="PS50088">
    <property type="entry name" value="ANK_REPEAT"/>
    <property type="match status" value="2"/>
</dbReference>
<evidence type="ECO:0000256" key="5">
    <source>
        <dbReference type="ARBA" id="ARBA00022537"/>
    </source>
</evidence>
<evidence type="ECO:0000259" key="17">
    <source>
        <dbReference type="SMART" id="SM00969"/>
    </source>
</evidence>
<dbReference type="PROSITE" id="PS50297">
    <property type="entry name" value="ANK_REP_REGION"/>
    <property type="match status" value="2"/>
</dbReference>
<comment type="subunit">
    <text evidence="14">Homotetramer in membranes.</text>
</comment>
<dbReference type="SMART" id="SM00969">
    <property type="entry name" value="SOCS_box"/>
    <property type="match status" value="1"/>
</dbReference>
<name>A0AAV6VTZ1_9ARAC</name>
<dbReference type="GO" id="GO:0006887">
    <property type="term" value="P:exocytosis"/>
    <property type="evidence" value="ECO:0007669"/>
    <property type="project" value="UniProtKB-KW"/>
</dbReference>
<keyword evidence="12" id="KW-1053">Target membrane</keyword>
<evidence type="ECO:0000256" key="3">
    <source>
        <dbReference type="ARBA" id="ARBA00022483"/>
    </source>
</evidence>
<evidence type="ECO:0000256" key="16">
    <source>
        <dbReference type="PROSITE-ProRule" id="PRU00023"/>
    </source>
</evidence>
<dbReference type="InterPro" id="IPR036770">
    <property type="entry name" value="Ankyrin_rpt-contain_sf"/>
</dbReference>
<keyword evidence="3" id="KW-0268">Exocytosis</keyword>
<dbReference type="GO" id="GO:0090729">
    <property type="term" value="F:toxin activity"/>
    <property type="evidence" value="ECO:0007669"/>
    <property type="project" value="UniProtKB-KW"/>
</dbReference>
<dbReference type="PANTHER" id="PTHR24198">
    <property type="entry name" value="ANKYRIN REPEAT AND PROTEIN KINASE DOMAIN-CONTAINING PROTEIN"/>
    <property type="match status" value="1"/>
</dbReference>
<evidence type="ECO:0000256" key="1">
    <source>
        <dbReference type="ARBA" id="ARBA00004175"/>
    </source>
</evidence>
<dbReference type="InterPro" id="IPR001496">
    <property type="entry name" value="SOCS_box"/>
</dbReference>
<dbReference type="Proteomes" id="UP000827092">
    <property type="component" value="Unassembled WGS sequence"/>
</dbReference>
<evidence type="ECO:0000256" key="4">
    <source>
        <dbReference type="ARBA" id="ARBA00022525"/>
    </source>
</evidence>
<dbReference type="Pfam" id="PF07525">
    <property type="entry name" value="SOCS_box"/>
    <property type="match status" value="1"/>
</dbReference>
<evidence type="ECO:0000256" key="15">
    <source>
        <dbReference type="ARBA" id="ARBA00049811"/>
    </source>
</evidence>
<evidence type="ECO:0000256" key="2">
    <source>
        <dbReference type="ARBA" id="ARBA00004613"/>
    </source>
</evidence>
<comment type="caution">
    <text evidence="18">The sequence shown here is derived from an EMBL/GenBank/DDBJ whole genome shotgun (WGS) entry which is preliminary data.</text>
</comment>
<evidence type="ECO:0000256" key="12">
    <source>
        <dbReference type="ARBA" id="ARBA00023298"/>
    </source>
</evidence>
<dbReference type="EMBL" id="JAFNEN010000026">
    <property type="protein sequence ID" value="KAG8199580.1"/>
    <property type="molecule type" value="Genomic_DNA"/>
</dbReference>
<keyword evidence="5" id="KW-1052">Target cell membrane</keyword>
<gene>
    <name evidence="18" type="ORF">JTE90_009417</name>
</gene>
<dbReference type="Gene3D" id="1.25.40.20">
    <property type="entry name" value="Ankyrin repeat-containing domain"/>
    <property type="match status" value="1"/>
</dbReference>
<protein>
    <recommendedName>
        <fullName evidence="15">Alpha-latrotoxin</fullName>
    </recommendedName>
</protein>
<evidence type="ECO:0000256" key="14">
    <source>
        <dbReference type="ARBA" id="ARBA00049715"/>
    </source>
</evidence>
<dbReference type="GO" id="GO:0044218">
    <property type="term" value="C:other organism cell membrane"/>
    <property type="evidence" value="ECO:0007669"/>
    <property type="project" value="UniProtKB-KW"/>
</dbReference>
<evidence type="ECO:0000256" key="9">
    <source>
        <dbReference type="ARBA" id="ARBA00023028"/>
    </source>
</evidence>
<keyword evidence="19" id="KW-1185">Reference proteome</keyword>
<dbReference type="AlphaFoldDB" id="A0AAV6VTZ1"/>
<dbReference type="GO" id="GO:0044231">
    <property type="term" value="C:host cell presynaptic membrane"/>
    <property type="evidence" value="ECO:0007669"/>
    <property type="project" value="UniProtKB-KW"/>
</dbReference>
<evidence type="ECO:0000256" key="8">
    <source>
        <dbReference type="ARBA" id="ARBA00022737"/>
    </source>
</evidence>
<dbReference type="Pfam" id="PF12796">
    <property type="entry name" value="Ank_2"/>
    <property type="match status" value="2"/>
</dbReference>
<feature type="repeat" description="ANK" evidence="16">
    <location>
        <begin position="35"/>
        <end position="67"/>
    </location>
</feature>